<organism evidence="1 2">
    <name type="scientific">Bradyrhizobium icense</name>
    <dbReference type="NCBI Taxonomy" id="1274631"/>
    <lineage>
        <taxon>Bacteria</taxon>
        <taxon>Pseudomonadati</taxon>
        <taxon>Pseudomonadota</taxon>
        <taxon>Alphaproteobacteria</taxon>
        <taxon>Hyphomicrobiales</taxon>
        <taxon>Nitrobacteraceae</taxon>
        <taxon>Bradyrhizobium</taxon>
    </lineage>
</organism>
<dbReference type="OrthoDB" id="9808719at2"/>
<gene>
    <name evidence="1" type="ORF">LMTR13_08090</name>
</gene>
<dbReference type="RefSeq" id="WP_065727433.1">
    <property type="nucleotide sequence ID" value="NZ_CP016428.1"/>
</dbReference>
<proteinExistence type="predicted"/>
<keyword evidence="2" id="KW-1185">Reference proteome</keyword>
<dbReference type="InterPro" id="IPR032710">
    <property type="entry name" value="NTF2-like_dom_sf"/>
</dbReference>
<reference evidence="1 2" key="1">
    <citation type="submission" date="2016-07" db="EMBL/GenBank/DDBJ databases">
        <title>Complete genome sequence of Bradyrhizobium icense LMTR 13T, a potential inoculant strain isolated from lima bean (Phaseolus lunatus) in Peru.</title>
        <authorList>
            <person name="Ormeno-Orrillo E."/>
            <person name="Duran D."/>
            <person name="Rogel M.A."/>
            <person name="Rey L."/>
            <person name="Imperial J."/>
            <person name="Ruiz-Argueso T."/>
            <person name="Martinez-Romero E."/>
        </authorList>
    </citation>
    <scope>NUCLEOTIDE SEQUENCE [LARGE SCALE GENOMIC DNA]</scope>
    <source>
        <strain evidence="1 2">LMTR 13</strain>
    </source>
</reference>
<dbReference type="Gene3D" id="3.10.450.50">
    <property type="match status" value="1"/>
</dbReference>
<dbReference type="STRING" id="1274631.LMTR13_08090"/>
<dbReference type="Proteomes" id="UP000092839">
    <property type="component" value="Chromosome"/>
</dbReference>
<evidence type="ECO:0000313" key="1">
    <source>
        <dbReference type="EMBL" id="ANW00147.1"/>
    </source>
</evidence>
<accession>A0A1B1UBJ8</accession>
<evidence type="ECO:0008006" key="3">
    <source>
        <dbReference type="Google" id="ProtNLM"/>
    </source>
</evidence>
<protein>
    <recommendedName>
        <fullName evidence="3">Nuclear transport factor 2 family protein</fullName>
    </recommendedName>
</protein>
<dbReference type="KEGG" id="bic:LMTR13_08090"/>
<dbReference type="SUPFAM" id="SSF54427">
    <property type="entry name" value="NTF2-like"/>
    <property type="match status" value="1"/>
</dbReference>
<name>A0A1B1UBJ8_9BRAD</name>
<sequence>MTESIIVRVVNQYMAAWNTADAGIRNGLLRDCWSERGNYIDPTVVLAGRDALAMHIAQVQSRRPGAKLEFMSGVDVHHNVVRFLWRLVRADGTAGETSIDFGEIGSDLKLTKIVGFFGAVPMLPK</sequence>
<evidence type="ECO:0000313" key="2">
    <source>
        <dbReference type="Proteomes" id="UP000092839"/>
    </source>
</evidence>
<dbReference type="AlphaFoldDB" id="A0A1B1UBJ8"/>
<dbReference type="EMBL" id="CP016428">
    <property type="protein sequence ID" value="ANW00147.1"/>
    <property type="molecule type" value="Genomic_DNA"/>
</dbReference>